<evidence type="ECO:0000256" key="2">
    <source>
        <dbReference type="ARBA" id="ARBA00022723"/>
    </source>
</evidence>
<dbReference type="PIRSF" id="PIRSF038994">
    <property type="entry name" value="NagA"/>
    <property type="match status" value="1"/>
</dbReference>
<dbReference type="Proteomes" id="UP001332192">
    <property type="component" value="Chromosome"/>
</dbReference>
<feature type="domain" description="Amidohydrolase-related" evidence="5">
    <location>
        <begin position="3"/>
        <end position="351"/>
    </location>
</feature>
<dbReference type="SUPFAM" id="SSF51556">
    <property type="entry name" value="Metallo-dependent hydrolases"/>
    <property type="match status" value="1"/>
</dbReference>
<evidence type="ECO:0000313" key="7">
    <source>
        <dbReference type="Proteomes" id="UP001332192"/>
    </source>
</evidence>
<dbReference type="InterPro" id="IPR032466">
    <property type="entry name" value="Metal_Hydrolase"/>
</dbReference>
<protein>
    <submittedName>
        <fullName evidence="6">Amidohydrolase family protein</fullName>
    </submittedName>
</protein>
<keyword evidence="7" id="KW-1185">Reference proteome</keyword>
<dbReference type="EMBL" id="CP141615">
    <property type="protein sequence ID" value="WRP18962.1"/>
    <property type="molecule type" value="Genomic_DNA"/>
</dbReference>
<evidence type="ECO:0000259" key="5">
    <source>
        <dbReference type="Pfam" id="PF01979"/>
    </source>
</evidence>
<organism evidence="6 7">
    <name type="scientific">Carboxydichorda subterranea</name>
    <dbReference type="NCBI Taxonomy" id="3109565"/>
    <lineage>
        <taxon>Bacteria</taxon>
        <taxon>Bacillati</taxon>
        <taxon>Bacillota</taxon>
        <taxon>Limnochordia</taxon>
        <taxon>Limnochordales</taxon>
        <taxon>Geochordaceae</taxon>
        <taxon>Carboxydichorda</taxon>
    </lineage>
</organism>
<dbReference type="PANTHER" id="PTHR11113">
    <property type="entry name" value="N-ACETYLGLUCOSAMINE-6-PHOSPHATE DEACETYLASE"/>
    <property type="match status" value="1"/>
</dbReference>
<accession>A0ABZ1C1X4</accession>
<reference evidence="6 7" key="1">
    <citation type="journal article" date="2024" name="Front. Microbiol.">
        <title>Novel thermophilic genera Geochorda gen. nov. and Carboxydochorda gen. nov. from the deep terrestrial subsurface reveal the ecophysiological diversity in the class Limnochordia.</title>
        <authorList>
            <person name="Karnachuk O.V."/>
            <person name="Lukina A.P."/>
            <person name="Avakyan M.R."/>
            <person name="Kadnikov V.V."/>
            <person name="Begmatov S."/>
            <person name="Beletsky A.V."/>
            <person name="Vlasova K.G."/>
            <person name="Novikov A.A."/>
            <person name="Shcherbakova V.A."/>
            <person name="Mardanov A.V."/>
            <person name="Ravin N.V."/>
        </authorList>
    </citation>
    <scope>NUCLEOTIDE SEQUENCE [LARGE SCALE GENOMIC DNA]</scope>
    <source>
        <strain evidence="6 7">L945</strain>
    </source>
</reference>
<evidence type="ECO:0000256" key="1">
    <source>
        <dbReference type="ARBA" id="ARBA00010716"/>
    </source>
</evidence>
<name>A0ABZ1C1X4_9FIRM</name>
<evidence type="ECO:0000256" key="3">
    <source>
        <dbReference type="ARBA" id="ARBA00022801"/>
    </source>
</evidence>
<comment type="similarity">
    <text evidence="1 4">Belongs to the metallo-dependent hydrolases superfamily. NagA family.</text>
</comment>
<keyword evidence="4" id="KW-0119">Carbohydrate metabolism</keyword>
<dbReference type="Pfam" id="PF01979">
    <property type="entry name" value="Amidohydro_1"/>
    <property type="match status" value="1"/>
</dbReference>
<dbReference type="RefSeq" id="WP_324718232.1">
    <property type="nucleotide sequence ID" value="NZ_CP141615.1"/>
</dbReference>
<evidence type="ECO:0000313" key="6">
    <source>
        <dbReference type="EMBL" id="WRP18962.1"/>
    </source>
</evidence>
<dbReference type="PANTHER" id="PTHR11113:SF14">
    <property type="entry name" value="N-ACETYLGLUCOSAMINE-6-PHOSPHATE DEACETYLASE"/>
    <property type="match status" value="1"/>
</dbReference>
<evidence type="ECO:0000256" key="4">
    <source>
        <dbReference type="PIRNR" id="PIRNR038994"/>
    </source>
</evidence>
<proteinExistence type="inferred from homology"/>
<dbReference type="InterPro" id="IPR006680">
    <property type="entry name" value="Amidohydro-rel"/>
</dbReference>
<keyword evidence="3 4" id="KW-0378">Hydrolase</keyword>
<dbReference type="InterPro" id="IPR003764">
    <property type="entry name" value="GlcNAc_6-P_deAcase"/>
</dbReference>
<sequence length="358" mass="37725">MPYISPGFLDLQLNGFAGLDLNGEALSQESLVVMIRALWATGTALFLPTLVSAPFERLQGALKALADFVEAAPHLDLQSRLAAASIAGIHLEGPYISPEDGPRGAHVAAFVRPPDWDEFCRLQEAASGKIRLITLAPEWPGAIDFIERAVASGVTVAIGHTGADGHQIRAAVAAGARLSTHLGNGAHAQLPRHPNYLWEQLAADDLYATFIPDGFHLPPSVLKSFVRAKGVHRSILITDAVAAAGEAPGIRTLMGREVELTPQGKVQLLGTPYLAGSALRLDLAVANAMRMADLPLADAIRMVTETPAAVAALTSRTGRLCSGMEANLTLFRLGEDAAVEVLATVVKGQVVYTAGDFA</sequence>
<gene>
    <name evidence="6" type="ORF">U7230_10810</name>
</gene>
<keyword evidence="2" id="KW-0479">Metal-binding</keyword>
<dbReference type="Gene3D" id="3.20.20.140">
    <property type="entry name" value="Metal-dependent hydrolases"/>
    <property type="match status" value="1"/>
</dbReference>